<dbReference type="GO" id="GO:0034220">
    <property type="term" value="P:monoatomic ion transmembrane transport"/>
    <property type="evidence" value="ECO:0007669"/>
    <property type="project" value="UniProtKB-KW"/>
</dbReference>
<feature type="transmembrane region" description="Helical" evidence="1">
    <location>
        <begin position="82"/>
        <end position="101"/>
    </location>
</feature>
<proteinExistence type="predicted"/>
<sequence>MNAGGGTAPRPSLRAVTWTAVRATGSTAGLVTLYYLMPLDHTSAPLALTILLIGLVGFTALVASQVTVIVRSGHPALRAAEALAITVPFFVLLFAGTYVALANLSPASFGIHLTHTDGLYFTVSVFSTVGFGDITAKTETARLLVTVQMLADLIIIGLAVRVILRAVDRGRRRRTARDGSVHDE</sequence>
<gene>
    <name evidence="3" type="ORF">GCM10009838_60620</name>
</gene>
<dbReference type="SUPFAM" id="SSF81324">
    <property type="entry name" value="Voltage-gated potassium channels"/>
    <property type="match status" value="1"/>
</dbReference>
<evidence type="ECO:0000313" key="3">
    <source>
        <dbReference type="EMBL" id="GAA1989513.1"/>
    </source>
</evidence>
<dbReference type="Pfam" id="PF07885">
    <property type="entry name" value="Ion_trans_2"/>
    <property type="match status" value="1"/>
</dbReference>
<comment type="caution">
    <text evidence="3">The sequence shown here is derived from an EMBL/GenBank/DDBJ whole genome shotgun (WGS) entry which is preliminary data.</text>
</comment>
<dbReference type="EMBL" id="BAAAQM010000042">
    <property type="protein sequence ID" value="GAA1989513.1"/>
    <property type="molecule type" value="Genomic_DNA"/>
</dbReference>
<keyword evidence="4" id="KW-1185">Reference proteome</keyword>
<dbReference type="Proteomes" id="UP001499854">
    <property type="component" value="Unassembled WGS sequence"/>
</dbReference>
<keyword evidence="3" id="KW-0407">Ion channel</keyword>
<keyword evidence="1" id="KW-0472">Membrane</keyword>
<feature type="transmembrane region" description="Helical" evidence="1">
    <location>
        <begin position="46"/>
        <end position="70"/>
    </location>
</feature>
<accession>A0ABN2SQ17</accession>
<feature type="transmembrane region" description="Helical" evidence="1">
    <location>
        <begin position="143"/>
        <end position="164"/>
    </location>
</feature>
<protein>
    <submittedName>
        <fullName evidence="3">Potassium channel family protein</fullName>
    </submittedName>
</protein>
<organism evidence="3 4">
    <name type="scientific">Catenulispora subtropica</name>
    <dbReference type="NCBI Taxonomy" id="450798"/>
    <lineage>
        <taxon>Bacteria</taxon>
        <taxon>Bacillati</taxon>
        <taxon>Actinomycetota</taxon>
        <taxon>Actinomycetes</taxon>
        <taxon>Catenulisporales</taxon>
        <taxon>Catenulisporaceae</taxon>
        <taxon>Catenulispora</taxon>
    </lineage>
</organism>
<evidence type="ECO:0000259" key="2">
    <source>
        <dbReference type="Pfam" id="PF07885"/>
    </source>
</evidence>
<dbReference type="InterPro" id="IPR013099">
    <property type="entry name" value="K_chnl_dom"/>
</dbReference>
<keyword evidence="3" id="KW-0813">Transport</keyword>
<evidence type="ECO:0000256" key="1">
    <source>
        <dbReference type="SAM" id="Phobius"/>
    </source>
</evidence>
<dbReference type="RefSeq" id="WP_344660571.1">
    <property type="nucleotide sequence ID" value="NZ_BAAAQM010000042.1"/>
</dbReference>
<keyword evidence="1" id="KW-0812">Transmembrane</keyword>
<name>A0ABN2SQ17_9ACTN</name>
<reference evidence="3 4" key="1">
    <citation type="journal article" date="2019" name="Int. J. Syst. Evol. Microbiol.">
        <title>The Global Catalogue of Microorganisms (GCM) 10K type strain sequencing project: providing services to taxonomists for standard genome sequencing and annotation.</title>
        <authorList>
            <consortium name="The Broad Institute Genomics Platform"/>
            <consortium name="The Broad Institute Genome Sequencing Center for Infectious Disease"/>
            <person name="Wu L."/>
            <person name="Ma J."/>
        </authorList>
    </citation>
    <scope>NUCLEOTIDE SEQUENCE [LARGE SCALE GENOMIC DNA]</scope>
    <source>
        <strain evidence="3 4">JCM 16013</strain>
    </source>
</reference>
<feature type="domain" description="Potassium channel" evidence="2">
    <location>
        <begin position="89"/>
        <end position="167"/>
    </location>
</feature>
<dbReference type="Gene3D" id="1.10.287.70">
    <property type="match status" value="1"/>
</dbReference>
<keyword evidence="1" id="KW-1133">Transmembrane helix</keyword>
<evidence type="ECO:0000313" key="4">
    <source>
        <dbReference type="Proteomes" id="UP001499854"/>
    </source>
</evidence>
<keyword evidence="3" id="KW-0406">Ion transport</keyword>